<dbReference type="RefSeq" id="WP_035553245.1">
    <property type="nucleotide sequence ID" value="NZ_CAXEMP010000039.1"/>
</dbReference>
<dbReference type="AlphaFoldDB" id="A0A059DZU7"/>
<gene>
    <name evidence="1" type="ORF">DCG65_07580</name>
    <name evidence="2" type="ORF">HY36_07140</name>
</gene>
<evidence type="ECO:0000313" key="4">
    <source>
        <dbReference type="Proteomes" id="UP000259173"/>
    </source>
</evidence>
<dbReference type="EMBL" id="AWFH01000034">
    <property type="protein sequence ID" value="KCZ59900.1"/>
    <property type="molecule type" value="Genomic_DNA"/>
</dbReference>
<proteinExistence type="predicted"/>
<dbReference type="eggNOG" id="ENOG5031A00">
    <property type="taxonomic scope" value="Bacteria"/>
</dbReference>
<name>A0A059DZU7_9PROT</name>
<sequence length="222" mass="24846">MGLVLAWPDVAFAGPWAQAPGDWYASATITQEELEGIRGNRVELYGEYGFARNWTVTAKSEAVAYELGGQFDKEFWRGTLRRQLVSHKGWAVGVEGGVVHGNSLGGVFACDEWGAELRVSGGLSGVRGGRNFYTFADLVTIRHEDGCARQRAEFGYGVDLWRSIFLSQQLWIERGNKSADSNKYETKLGYHFDWADLAVGYREEFAGDFDEHSVLLSIVFRR</sequence>
<evidence type="ECO:0000313" key="3">
    <source>
        <dbReference type="Proteomes" id="UP000024547"/>
    </source>
</evidence>
<protein>
    <recommendedName>
        <fullName evidence="5">DUF481 domain-containing protein</fullName>
    </recommendedName>
</protein>
<dbReference type="PATRIC" id="fig|1280948.3.peg.2524"/>
<dbReference type="Proteomes" id="UP000024547">
    <property type="component" value="Unassembled WGS sequence"/>
</dbReference>
<organism evidence="2 3">
    <name type="scientific">Hyphomonas atlantica</name>
    <dbReference type="NCBI Taxonomy" id="1280948"/>
    <lineage>
        <taxon>Bacteria</taxon>
        <taxon>Pseudomonadati</taxon>
        <taxon>Pseudomonadota</taxon>
        <taxon>Alphaproteobacteria</taxon>
        <taxon>Hyphomonadales</taxon>
        <taxon>Hyphomonadaceae</taxon>
        <taxon>Hyphomonas</taxon>
    </lineage>
</organism>
<reference evidence="2 3" key="1">
    <citation type="journal article" date="2014" name="Antonie Van Leeuwenhoek">
        <title>Hyphomonas beringensis sp. nov. and Hyphomonas chukchiensis sp. nov., isolated from surface seawater of the Bering Sea and Chukchi Sea.</title>
        <authorList>
            <person name="Li C."/>
            <person name="Lai Q."/>
            <person name="Li G."/>
            <person name="Dong C."/>
            <person name="Wang J."/>
            <person name="Liao Y."/>
            <person name="Shao Z."/>
        </authorList>
    </citation>
    <scope>NUCLEOTIDE SEQUENCE [LARGE SCALE GENOMIC DNA]</scope>
    <source>
        <strain evidence="2 3">22II1-22F38</strain>
    </source>
</reference>
<accession>A0A059DZU7</accession>
<dbReference type="EMBL" id="DMBR01000228">
    <property type="protein sequence ID" value="HAE94405.1"/>
    <property type="molecule type" value="Genomic_DNA"/>
</dbReference>
<keyword evidence="3" id="KW-1185">Reference proteome</keyword>
<dbReference type="Proteomes" id="UP000259173">
    <property type="component" value="Unassembled WGS sequence"/>
</dbReference>
<evidence type="ECO:0008006" key="5">
    <source>
        <dbReference type="Google" id="ProtNLM"/>
    </source>
</evidence>
<evidence type="ECO:0000313" key="2">
    <source>
        <dbReference type="EMBL" id="KCZ59900.1"/>
    </source>
</evidence>
<reference evidence="1 4" key="2">
    <citation type="journal article" date="2018" name="Nat. Biotechnol.">
        <title>A standardized bacterial taxonomy based on genome phylogeny substantially revises the tree of life.</title>
        <authorList>
            <person name="Parks D.H."/>
            <person name="Chuvochina M."/>
            <person name="Waite D.W."/>
            <person name="Rinke C."/>
            <person name="Skarshewski A."/>
            <person name="Chaumeil P.A."/>
            <person name="Hugenholtz P."/>
        </authorList>
    </citation>
    <scope>NUCLEOTIDE SEQUENCE [LARGE SCALE GENOMIC DNA]</scope>
    <source>
        <strain evidence="1">UBA8557</strain>
    </source>
</reference>
<comment type="caution">
    <text evidence="2">The sequence shown here is derived from an EMBL/GenBank/DDBJ whole genome shotgun (WGS) entry which is preliminary data.</text>
</comment>
<evidence type="ECO:0000313" key="1">
    <source>
        <dbReference type="EMBL" id="HAE94405.1"/>
    </source>
</evidence>